<evidence type="ECO:0000313" key="2">
    <source>
        <dbReference type="Proteomes" id="UP000198967"/>
    </source>
</evidence>
<evidence type="ECO:0000313" key="1">
    <source>
        <dbReference type="EMBL" id="SDG01872.1"/>
    </source>
</evidence>
<dbReference type="STRING" id="366584.SAMN05216377_108180"/>
<organism evidence="1 2">
    <name type="scientific">Pseudonocardia oroxyli</name>
    <dbReference type="NCBI Taxonomy" id="366584"/>
    <lineage>
        <taxon>Bacteria</taxon>
        <taxon>Bacillati</taxon>
        <taxon>Actinomycetota</taxon>
        <taxon>Actinomycetes</taxon>
        <taxon>Pseudonocardiales</taxon>
        <taxon>Pseudonocardiaceae</taxon>
        <taxon>Pseudonocardia</taxon>
    </lineage>
</organism>
<keyword evidence="2" id="KW-1185">Reference proteome</keyword>
<gene>
    <name evidence="1" type="ORF">SAMN05216377_108180</name>
</gene>
<dbReference type="Proteomes" id="UP000198967">
    <property type="component" value="Unassembled WGS sequence"/>
</dbReference>
<name>A0A1G7QTN5_PSEOR</name>
<proteinExistence type="predicted"/>
<protein>
    <submittedName>
        <fullName evidence="1">Uncharacterized protein</fullName>
    </submittedName>
</protein>
<dbReference type="EMBL" id="FNBE01000008">
    <property type="protein sequence ID" value="SDG01872.1"/>
    <property type="molecule type" value="Genomic_DNA"/>
</dbReference>
<reference evidence="1 2" key="1">
    <citation type="submission" date="2016-10" db="EMBL/GenBank/DDBJ databases">
        <authorList>
            <person name="de Groot N.N."/>
        </authorList>
    </citation>
    <scope>NUCLEOTIDE SEQUENCE [LARGE SCALE GENOMIC DNA]</scope>
    <source>
        <strain evidence="1 2">CGMCC 4.3143</strain>
    </source>
</reference>
<sequence length="66" mass="7099">MKLFTTTRTTGDVCGVPTPSAARVMKPESARLRGGWAQRAYVQGNRIPLTDHNWTGVSVPGGLSRS</sequence>
<accession>A0A1G7QTN5</accession>
<dbReference type="AlphaFoldDB" id="A0A1G7QTN5"/>